<protein>
    <submittedName>
        <fullName evidence="3">CPBP family intramembrane glutamic endopeptidase</fullName>
        <ecNumber evidence="3">3.4.-.-</ecNumber>
    </submittedName>
</protein>
<sequence length="257" mass="27560">MESTADDGVPERPLVRTSNPLQRVGNITHALLLVAVAFLVAGIVQGFGLSVLDGFGLTEENAPVLTQIVPMGLHFVGFFAVAGAYLSWDGERLVRTVRPTWHDIRWILLGFSLLVAFMVGLDVVLAQLGLEPAENATVDVGKDNPQLFLYFVPLVVFLNAPAEELLFRGVVQGLFRRSYGVVPGVLGASLVFGLVHYVALVGTGSRFAYVAVAFVSGLVLGALHEYTENLTVPIAVHACWNVVVYLNLYVGATGLLG</sequence>
<dbReference type="AlphaFoldDB" id="A0ABD5W2C6"/>
<comment type="caution">
    <text evidence="3">The sequence shown here is derived from an EMBL/GenBank/DDBJ whole genome shotgun (WGS) entry which is preliminary data.</text>
</comment>
<feature type="domain" description="CAAX prenyl protease 2/Lysostaphin resistance protein A-like" evidence="2">
    <location>
        <begin position="146"/>
        <end position="243"/>
    </location>
</feature>
<feature type="transmembrane region" description="Helical" evidence="1">
    <location>
        <begin position="64"/>
        <end position="86"/>
    </location>
</feature>
<dbReference type="PANTHER" id="PTHR36435:SF1">
    <property type="entry name" value="CAAX AMINO TERMINAL PROTEASE FAMILY PROTEIN"/>
    <property type="match status" value="1"/>
</dbReference>
<feature type="transmembrane region" description="Helical" evidence="1">
    <location>
        <begin position="230"/>
        <end position="250"/>
    </location>
</feature>
<feature type="transmembrane region" description="Helical" evidence="1">
    <location>
        <begin position="148"/>
        <end position="167"/>
    </location>
</feature>
<evidence type="ECO:0000313" key="4">
    <source>
        <dbReference type="Proteomes" id="UP001596445"/>
    </source>
</evidence>
<gene>
    <name evidence="3" type="ORF">ACFQQG_12905</name>
</gene>
<dbReference type="GeneID" id="76630977"/>
<feature type="transmembrane region" description="Helical" evidence="1">
    <location>
        <begin position="30"/>
        <end position="52"/>
    </location>
</feature>
<evidence type="ECO:0000313" key="3">
    <source>
        <dbReference type="EMBL" id="MFC7058904.1"/>
    </source>
</evidence>
<organism evidence="3 4">
    <name type="scientific">Halovenus salina</name>
    <dbReference type="NCBI Taxonomy" id="1510225"/>
    <lineage>
        <taxon>Archaea</taxon>
        <taxon>Methanobacteriati</taxon>
        <taxon>Methanobacteriota</taxon>
        <taxon>Stenosarchaea group</taxon>
        <taxon>Halobacteria</taxon>
        <taxon>Halobacteriales</taxon>
        <taxon>Haloarculaceae</taxon>
        <taxon>Halovenus</taxon>
    </lineage>
</organism>
<dbReference type="Pfam" id="PF02517">
    <property type="entry name" value="Rce1-like"/>
    <property type="match status" value="1"/>
</dbReference>
<dbReference type="Proteomes" id="UP001596445">
    <property type="component" value="Unassembled WGS sequence"/>
</dbReference>
<name>A0ABD5W2C6_9EURY</name>
<dbReference type="GO" id="GO:0004175">
    <property type="term" value="F:endopeptidase activity"/>
    <property type="evidence" value="ECO:0007669"/>
    <property type="project" value="UniProtKB-ARBA"/>
</dbReference>
<dbReference type="InterPro" id="IPR003675">
    <property type="entry name" value="Rce1/LyrA-like_dom"/>
</dbReference>
<proteinExistence type="predicted"/>
<dbReference type="RefSeq" id="WP_267161636.1">
    <property type="nucleotide sequence ID" value="NZ_CP112972.1"/>
</dbReference>
<dbReference type="EMBL" id="JBHSZI010000001">
    <property type="protein sequence ID" value="MFC7058904.1"/>
    <property type="molecule type" value="Genomic_DNA"/>
</dbReference>
<feature type="transmembrane region" description="Helical" evidence="1">
    <location>
        <begin position="179"/>
        <end position="200"/>
    </location>
</feature>
<accession>A0ABD5W2C6</accession>
<reference evidence="3 4" key="1">
    <citation type="journal article" date="2019" name="Int. J. Syst. Evol. Microbiol.">
        <title>The Global Catalogue of Microorganisms (GCM) 10K type strain sequencing project: providing services to taxonomists for standard genome sequencing and annotation.</title>
        <authorList>
            <consortium name="The Broad Institute Genomics Platform"/>
            <consortium name="The Broad Institute Genome Sequencing Center for Infectious Disease"/>
            <person name="Wu L."/>
            <person name="Ma J."/>
        </authorList>
    </citation>
    <scope>NUCLEOTIDE SEQUENCE [LARGE SCALE GENOMIC DNA]</scope>
    <source>
        <strain evidence="3 4">JCM 30072</strain>
    </source>
</reference>
<dbReference type="InterPro" id="IPR052710">
    <property type="entry name" value="CAAX_protease"/>
</dbReference>
<keyword evidence="1" id="KW-0472">Membrane</keyword>
<evidence type="ECO:0000259" key="2">
    <source>
        <dbReference type="Pfam" id="PF02517"/>
    </source>
</evidence>
<feature type="transmembrane region" description="Helical" evidence="1">
    <location>
        <begin position="206"/>
        <end position="223"/>
    </location>
</feature>
<keyword evidence="1" id="KW-0812">Transmembrane</keyword>
<evidence type="ECO:0000256" key="1">
    <source>
        <dbReference type="SAM" id="Phobius"/>
    </source>
</evidence>
<keyword evidence="3" id="KW-0378">Hydrolase</keyword>
<keyword evidence="4" id="KW-1185">Reference proteome</keyword>
<keyword evidence="1" id="KW-1133">Transmembrane helix</keyword>
<dbReference type="PANTHER" id="PTHR36435">
    <property type="entry name" value="SLR1288 PROTEIN"/>
    <property type="match status" value="1"/>
</dbReference>
<dbReference type="GO" id="GO:0080120">
    <property type="term" value="P:CAAX-box protein maturation"/>
    <property type="evidence" value="ECO:0007669"/>
    <property type="project" value="UniProtKB-ARBA"/>
</dbReference>
<feature type="transmembrane region" description="Helical" evidence="1">
    <location>
        <begin position="106"/>
        <end position="128"/>
    </location>
</feature>
<dbReference type="EC" id="3.4.-.-" evidence="3"/>